<keyword evidence="4" id="KW-1185">Reference proteome</keyword>
<dbReference type="Pfam" id="PF01464">
    <property type="entry name" value="SLT"/>
    <property type="match status" value="1"/>
</dbReference>
<proteinExistence type="predicted"/>
<accession>A0ABY5ZKG7</accession>
<evidence type="ECO:0000313" key="3">
    <source>
        <dbReference type="EMBL" id="UWZ79621.1"/>
    </source>
</evidence>
<evidence type="ECO:0000313" key="4">
    <source>
        <dbReference type="Proteomes" id="UP001060414"/>
    </source>
</evidence>
<dbReference type="InterPro" id="IPR008258">
    <property type="entry name" value="Transglycosylase_SLT_dom_1"/>
</dbReference>
<protein>
    <submittedName>
        <fullName evidence="3">Lytic transglycosylase domain-containing protein</fullName>
    </submittedName>
</protein>
<keyword evidence="1" id="KW-0732">Signal</keyword>
<dbReference type="RefSeq" id="WP_260747973.1">
    <property type="nucleotide sequence ID" value="NZ_CP092109.1"/>
</dbReference>
<feature type="domain" description="Transglycosylase SLT" evidence="2">
    <location>
        <begin position="21"/>
        <end position="114"/>
    </location>
</feature>
<dbReference type="SUPFAM" id="SSF53955">
    <property type="entry name" value="Lysozyme-like"/>
    <property type="match status" value="1"/>
</dbReference>
<dbReference type="CDD" id="cd13400">
    <property type="entry name" value="LT_IagB-like"/>
    <property type="match status" value="1"/>
</dbReference>
<feature type="chain" id="PRO_5046997883" evidence="1">
    <location>
        <begin position="20"/>
        <end position="142"/>
    </location>
</feature>
<evidence type="ECO:0000256" key="1">
    <source>
        <dbReference type="SAM" id="SignalP"/>
    </source>
</evidence>
<sequence length="142" mass="15929">MGKTLILIAILFLPCAAHAFCFEEAGRLYGVSPQLLWAIAKAESNFNPSAVNTNTNGSRDVGLMQINSLWERELGAGWDFLHDPCHNVKTGAWILSRCLREFGNTWQGVGCYHSRTPHLNERYAGRILEILRQAGFFGHDPR</sequence>
<name>A0ABY5ZKG7_9BACT</name>
<reference evidence="3" key="1">
    <citation type="journal article" date="2022" name="Environ. Microbiol.">
        <title>Geoalkalibacter halelectricus SAP #1 sp. nov. possessing extracellular electron transfer and mineral#reducing capabilities from a haloalkaline environment.</title>
        <authorList>
            <person name="Yadav S."/>
            <person name="Singh R."/>
            <person name="Sundharam S.S."/>
            <person name="Chaudhary S."/>
            <person name="Krishnamurthi S."/>
            <person name="Patil S.A."/>
        </authorList>
    </citation>
    <scope>NUCLEOTIDE SEQUENCE</scope>
    <source>
        <strain evidence="3">SAP-1</strain>
    </source>
</reference>
<dbReference type="EMBL" id="CP092109">
    <property type="protein sequence ID" value="UWZ79621.1"/>
    <property type="molecule type" value="Genomic_DNA"/>
</dbReference>
<dbReference type="InterPro" id="IPR023346">
    <property type="entry name" value="Lysozyme-like_dom_sf"/>
</dbReference>
<dbReference type="Gene3D" id="1.10.530.10">
    <property type="match status" value="1"/>
</dbReference>
<feature type="signal peptide" evidence="1">
    <location>
        <begin position="1"/>
        <end position="19"/>
    </location>
</feature>
<evidence type="ECO:0000259" key="2">
    <source>
        <dbReference type="Pfam" id="PF01464"/>
    </source>
</evidence>
<organism evidence="3 4">
    <name type="scientific">Geoalkalibacter halelectricus</name>
    <dbReference type="NCBI Taxonomy" id="2847045"/>
    <lineage>
        <taxon>Bacteria</taxon>
        <taxon>Pseudomonadati</taxon>
        <taxon>Thermodesulfobacteriota</taxon>
        <taxon>Desulfuromonadia</taxon>
        <taxon>Desulfuromonadales</taxon>
        <taxon>Geoalkalibacteraceae</taxon>
        <taxon>Geoalkalibacter</taxon>
    </lineage>
</organism>
<gene>
    <name evidence="3" type="ORF">L9S41_18360</name>
</gene>
<dbReference type="Proteomes" id="UP001060414">
    <property type="component" value="Chromosome"/>
</dbReference>